<evidence type="ECO:0000259" key="6">
    <source>
        <dbReference type="PROSITE" id="PS51083"/>
    </source>
</evidence>
<evidence type="ECO:0000256" key="3">
    <source>
        <dbReference type="ARBA" id="ARBA00022833"/>
    </source>
</evidence>
<organism evidence="7 8">
    <name type="scientific">Decorospora gaudefroyi</name>
    <dbReference type="NCBI Taxonomy" id="184978"/>
    <lineage>
        <taxon>Eukaryota</taxon>
        <taxon>Fungi</taxon>
        <taxon>Dikarya</taxon>
        <taxon>Ascomycota</taxon>
        <taxon>Pezizomycotina</taxon>
        <taxon>Dothideomycetes</taxon>
        <taxon>Pleosporomycetidae</taxon>
        <taxon>Pleosporales</taxon>
        <taxon>Pleosporineae</taxon>
        <taxon>Pleosporaceae</taxon>
        <taxon>Decorospora</taxon>
    </lineage>
</organism>
<dbReference type="GO" id="GO:0048254">
    <property type="term" value="P:snoRNA localization"/>
    <property type="evidence" value="ECO:0007669"/>
    <property type="project" value="TreeGrafter"/>
</dbReference>
<name>A0A6A5K6C3_9PLEO</name>
<dbReference type="GO" id="GO:0000492">
    <property type="term" value="P:box C/D snoRNP assembly"/>
    <property type="evidence" value="ECO:0007669"/>
    <property type="project" value="TreeGrafter"/>
</dbReference>
<keyword evidence="8" id="KW-1185">Reference proteome</keyword>
<evidence type="ECO:0000256" key="1">
    <source>
        <dbReference type="ARBA" id="ARBA00022723"/>
    </source>
</evidence>
<dbReference type="OrthoDB" id="18412at2759"/>
<keyword evidence="2 4" id="KW-0863">Zinc-finger</keyword>
<dbReference type="InterPro" id="IPR051639">
    <property type="entry name" value="BCD1"/>
</dbReference>
<dbReference type="GO" id="GO:0070761">
    <property type="term" value="C:pre-snoRNP complex"/>
    <property type="evidence" value="ECO:0007669"/>
    <property type="project" value="TreeGrafter"/>
</dbReference>
<reference evidence="7" key="1">
    <citation type="submission" date="2020-01" db="EMBL/GenBank/DDBJ databases">
        <authorList>
            <consortium name="DOE Joint Genome Institute"/>
            <person name="Haridas S."/>
            <person name="Albert R."/>
            <person name="Binder M."/>
            <person name="Bloem J."/>
            <person name="Labutti K."/>
            <person name="Salamov A."/>
            <person name="Andreopoulos B."/>
            <person name="Baker S.E."/>
            <person name="Barry K."/>
            <person name="Bills G."/>
            <person name="Bluhm B.H."/>
            <person name="Cannon C."/>
            <person name="Castanera R."/>
            <person name="Culley D.E."/>
            <person name="Daum C."/>
            <person name="Ezra D."/>
            <person name="Gonzalez J.B."/>
            <person name="Henrissat B."/>
            <person name="Kuo A."/>
            <person name="Liang C."/>
            <person name="Lipzen A."/>
            <person name="Lutzoni F."/>
            <person name="Magnuson J."/>
            <person name="Mondo S."/>
            <person name="Nolan M."/>
            <person name="Ohm R."/>
            <person name="Pangilinan J."/>
            <person name="Park H.-J."/>
            <person name="Ramirez L."/>
            <person name="Alfaro M."/>
            <person name="Sun H."/>
            <person name="Tritt A."/>
            <person name="Yoshinaga Y."/>
            <person name="Zwiers L.-H."/>
            <person name="Turgeon B.G."/>
            <person name="Goodwin S.B."/>
            <person name="Spatafora J.W."/>
            <person name="Crous P.W."/>
            <person name="Grigoriev I.V."/>
        </authorList>
    </citation>
    <scope>NUCLEOTIDE SEQUENCE</scope>
    <source>
        <strain evidence="7">P77</strain>
    </source>
</reference>
<evidence type="ECO:0000256" key="2">
    <source>
        <dbReference type="ARBA" id="ARBA00022771"/>
    </source>
</evidence>
<protein>
    <recommendedName>
        <fullName evidence="6">HIT-type domain-containing protein</fullName>
    </recommendedName>
</protein>
<dbReference type="PROSITE" id="PS51083">
    <property type="entry name" value="ZF_HIT"/>
    <property type="match status" value="1"/>
</dbReference>
<sequence>MTEPLCGVCNTAPKKYKCPTCSLPYCSLSCFKTHKATHPETNTPAAPNPPAEPILLNPQLPPPPPRYLKGKTDFSVLATNPDFQALLKTHPTLLSSLQRVYAKTIQPDPEEETRRRRLERNAFRGRGSRGRGRGRGRGGNWGGEQREHKWTPKKGDQDAMAVLKEMRDGSERGEEKDGMAEFVRLVESIFGKKEKDGE</sequence>
<dbReference type="PANTHER" id="PTHR13483">
    <property type="entry name" value="BOX C_D SNORNA PROTEIN 1-RELATED"/>
    <property type="match status" value="1"/>
</dbReference>
<dbReference type="SUPFAM" id="SSF144232">
    <property type="entry name" value="HIT/MYND zinc finger-like"/>
    <property type="match status" value="1"/>
</dbReference>
<dbReference type="Gene3D" id="3.30.60.190">
    <property type="match status" value="1"/>
</dbReference>
<dbReference type="InterPro" id="IPR007529">
    <property type="entry name" value="Znf_HIT"/>
</dbReference>
<evidence type="ECO:0000256" key="5">
    <source>
        <dbReference type="SAM" id="MobiDB-lite"/>
    </source>
</evidence>
<feature type="compositionally biased region" description="Basic residues" evidence="5">
    <location>
        <begin position="126"/>
        <end position="136"/>
    </location>
</feature>
<keyword evidence="1" id="KW-0479">Metal-binding</keyword>
<feature type="region of interest" description="Disordered" evidence="5">
    <location>
        <begin position="106"/>
        <end position="179"/>
    </location>
</feature>
<dbReference type="PANTHER" id="PTHR13483:SF11">
    <property type="entry name" value="ZINC FINGER HIT DOMAIN-CONTAINING PROTEIN 3"/>
    <property type="match status" value="1"/>
</dbReference>
<dbReference type="GO" id="GO:0000463">
    <property type="term" value="P:maturation of LSU-rRNA from tricistronic rRNA transcript (SSU-rRNA, 5.8S rRNA, LSU-rRNA)"/>
    <property type="evidence" value="ECO:0007669"/>
    <property type="project" value="TreeGrafter"/>
</dbReference>
<dbReference type="AlphaFoldDB" id="A0A6A5K6C3"/>
<dbReference type="GO" id="GO:0005634">
    <property type="term" value="C:nucleus"/>
    <property type="evidence" value="ECO:0007669"/>
    <property type="project" value="TreeGrafter"/>
</dbReference>
<dbReference type="GO" id="GO:0008270">
    <property type="term" value="F:zinc ion binding"/>
    <property type="evidence" value="ECO:0007669"/>
    <property type="project" value="UniProtKB-UniRule"/>
</dbReference>
<proteinExistence type="predicted"/>
<dbReference type="PROSITE" id="PS00028">
    <property type="entry name" value="ZINC_FINGER_C2H2_1"/>
    <property type="match status" value="1"/>
</dbReference>
<feature type="non-terminal residue" evidence="7">
    <location>
        <position position="198"/>
    </location>
</feature>
<keyword evidence="3" id="KW-0862">Zinc</keyword>
<evidence type="ECO:0000256" key="4">
    <source>
        <dbReference type="PROSITE-ProRule" id="PRU00453"/>
    </source>
</evidence>
<dbReference type="InterPro" id="IPR013087">
    <property type="entry name" value="Znf_C2H2_type"/>
</dbReference>
<gene>
    <name evidence="7" type="ORF">BDW02DRAFT_455394</name>
</gene>
<evidence type="ECO:0000313" key="8">
    <source>
        <dbReference type="Proteomes" id="UP000800040"/>
    </source>
</evidence>
<dbReference type="Proteomes" id="UP000800040">
    <property type="component" value="Unassembled WGS sequence"/>
</dbReference>
<evidence type="ECO:0000313" key="7">
    <source>
        <dbReference type="EMBL" id="KAF1832121.1"/>
    </source>
</evidence>
<feature type="domain" description="HIT-type" evidence="6">
    <location>
        <begin position="6"/>
        <end position="41"/>
    </location>
</feature>
<dbReference type="Pfam" id="PF04438">
    <property type="entry name" value="zf-HIT"/>
    <property type="match status" value="1"/>
</dbReference>
<dbReference type="CDD" id="cd23024">
    <property type="entry name" value="zf-HIT_ZNHIT2-3"/>
    <property type="match status" value="1"/>
</dbReference>
<dbReference type="EMBL" id="ML975346">
    <property type="protein sequence ID" value="KAF1832121.1"/>
    <property type="molecule type" value="Genomic_DNA"/>
</dbReference>
<accession>A0A6A5K6C3</accession>
<feature type="compositionally biased region" description="Basic and acidic residues" evidence="5">
    <location>
        <begin position="164"/>
        <end position="179"/>
    </location>
</feature>
<feature type="compositionally biased region" description="Basic and acidic residues" evidence="5">
    <location>
        <begin position="144"/>
        <end position="157"/>
    </location>
</feature>